<evidence type="ECO:0000256" key="2">
    <source>
        <dbReference type="ARBA" id="ARBA00022448"/>
    </source>
</evidence>
<dbReference type="PANTHER" id="PTHR42734">
    <property type="entry name" value="METAL TRANSPORT SYSTEM ATP-BINDING PROTEIN TM_0124-RELATED"/>
    <property type="match status" value="1"/>
</dbReference>
<dbReference type="Proteomes" id="UP000295188">
    <property type="component" value="Unassembled WGS sequence"/>
</dbReference>
<evidence type="ECO:0000313" key="6">
    <source>
        <dbReference type="EMBL" id="TCS79655.1"/>
    </source>
</evidence>
<keyword evidence="3" id="KW-0547">Nucleotide-binding</keyword>
<reference evidence="6 7" key="1">
    <citation type="submission" date="2019-03" db="EMBL/GenBank/DDBJ databases">
        <title>Genomic Encyclopedia of Type Strains, Phase IV (KMG-IV): sequencing the most valuable type-strain genomes for metagenomic binning, comparative biology and taxonomic classification.</title>
        <authorList>
            <person name="Goeker M."/>
        </authorList>
    </citation>
    <scope>NUCLEOTIDE SEQUENCE [LARGE SCALE GENOMIC DNA]</scope>
    <source>
        <strain evidence="6 7">DSM 20467</strain>
    </source>
</reference>
<dbReference type="InterPro" id="IPR017871">
    <property type="entry name" value="ABC_transporter-like_CS"/>
</dbReference>
<dbReference type="RefSeq" id="WP_132548696.1">
    <property type="nucleotide sequence ID" value="NZ_SMAA01000006.1"/>
</dbReference>
<evidence type="ECO:0000256" key="4">
    <source>
        <dbReference type="ARBA" id="ARBA00022840"/>
    </source>
</evidence>
<dbReference type="InterPro" id="IPR003593">
    <property type="entry name" value="AAA+_ATPase"/>
</dbReference>
<keyword evidence="7" id="KW-1185">Reference proteome</keyword>
<dbReference type="SUPFAM" id="SSF52540">
    <property type="entry name" value="P-loop containing nucleoside triphosphate hydrolases"/>
    <property type="match status" value="1"/>
</dbReference>
<dbReference type="InterPro" id="IPR003439">
    <property type="entry name" value="ABC_transporter-like_ATP-bd"/>
</dbReference>
<feature type="domain" description="ABC transporter" evidence="5">
    <location>
        <begin position="2"/>
        <end position="223"/>
    </location>
</feature>
<evidence type="ECO:0000313" key="7">
    <source>
        <dbReference type="Proteomes" id="UP000295188"/>
    </source>
</evidence>
<proteinExistence type="inferred from homology"/>
<dbReference type="PROSITE" id="PS00211">
    <property type="entry name" value="ABC_TRANSPORTER_1"/>
    <property type="match status" value="1"/>
</dbReference>
<dbReference type="PROSITE" id="PS50893">
    <property type="entry name" value="ABC_TRANSPORTER_2"/>
    <property type="match status" value="1"/>
</dbReference>
<dbReference type="SMART" id="SM00382">
    <property type="entry name" value="AAA"/>
    <property type="match status" value="1"/>
</dbReference>
<sequence length="227" mass="25811">MLKIKHLYFSYSNKPELLKDINFSVNRGEYISIIGSNGSGKSTLVRLILGLLKPSSGTISNSFQNMAYVPQRFNQLNTHFPITVKEILNCYKNVRKKHIHKEIKDVLTLLHMPEEENTLIGQLSGGQCQKVFIARALLGDPDLLILDEPSNGIDRQSQIDIYNFLANLNKNEKMTVICVEHNLQAALKNSTSFYHIEKGKGHVCLPEKYIKEYIKSDLGENTENVYL</sequence>
<dbReference type="AlphaFoldDB" id="A0A4R3K9R9"/>
<comment type="caution">
    <text evidence="6">The sequence shown here is derived from an EMBL/GenBank/DDBJ whole genome shotgun (WGS) entry which is preliminary data.</text>
</comment>
<name>A0A4R3K9R9_9FIRM</name>
<evidence type="ECO:0000256" key="3">
    <source>
        <dbReference type="ARBA" id="ARBA00022741"/>
    </source>
</evidence>
<protein>
    <submittedName>
        <fullName evidence="6">Zinc transport system ATP-binding protein</fullName>
    </submittedName>
</protein>
<keyword evidence="4 6" id="KW-0067">ATP-binding</keyword>
<dbReference type="OrthoDB" id="9806726at2"/>
<accession>A0A4R3K9R9</accession>
<comment type="similarity">
    <text evidence="1">Belongs to the ABC transporter superfamily.</text>
</comment>
<dbReference type="InterPro" id="IPR050153">
    <property type="entry name" value="Metal_Ion_Import_ABC"/>
</dbReference>
<dbReference type="EMBL" id="SMAA01000006">
    <property type="protein sequence ID" value="TCS79655.1"/>
    <property type="molecule type" value="Genomic_DNA"/>
</dbReference>
<keyword evidence="2" id="KW-0813">Transport</keyword>
<dbReference type="InterPro" id="IPR027417">
    <property type="entry name" value="P-loop_NTPase"/>
</dbReference>
<evidence type="ECO:0000256" key="1">
    <source>
        <dbReference type="ARBA" id="ARBA00005417"/>
    </source>
</evidence>
<dbReference type="GO" id="GO:0016887">
    <property type="term" value="F:ATP hydrolysis activity"/>
    <property type="evidence" value="ECO:0007669"/>
    <property type="project" value="InterPro"/>
</dbReference>
<evidence type="ECO:0000259" key="5">
    <source>
        <dbReference type="PROSITE" id="PS50893"/>
    </source>
</evidence>
<dbReference type="Pfam" id="PF00005">
    <property type="entry name" value="ABC_tran"/>
    <property type="match status" value="1"/>
</dbReference>
<dbReference type="GO" id="GO:0005524">
    <property type="term" value="F:ATP binding"/>
    <property type="evidence" value="ECO:0007669"/>
    <property type="project" value="UniProtKB-KW"/>
</dbReference>
<dbReference type="Gene3D" id="3.40.50.300">
    <property type="entry name" value="P-loop containing nucleotide triphosphate hydrolases"/>
    <property type="match status" value="1"/>
</dbReference>
<gene>
    <name evidence="6" type="ORF">EDC37_10670</name>
</gene>
<organism evidence="6 7">
    <name type="scientific">Pectinatus cerevisiiphilus</name>
    <dbReference type="NCBI Taxonomy" id="86956"/>
    <lineage>
        <taxon>Bacteria</taxon>
        <taxon>Bacillati</taxon>
        <taxon>Bacillota</taxon>
        <taxon>Negativicutes</taxon>
        <taxon>Selenomonadales</taxon>
        <taxon>Selenomonadaceae</taxon>
        <taxon>Pectinatus</taxon>
    </lineage>
</organism>
<dbReference type="PANTHER" id="PTHR42734:SF17">
    <property type="entry name" value="METAL TRANSPORT SYSTEM ATP-BINDING PROTEIN TM_0124-RELATED"/>
    <property type="match status" value="1"/>
</dbReference>